<dbReference type="PANTHER" id="PTHR10434">
    <property type="entry name" value="1-ACYL-SN-GLYCEROL-3-PHOSPHATE ACYLTRANSFERASE"/>
    <property type="match status" value="1"/>
</dbReference>
<feature type="transmembrane region" description="Helical" evidence="4">
    <location>
        <begin position="43"/>
        <end position="64"/>
    </location>
</feature>
<dbReference type="InterPro" id="IPR002123">
    <property type="entry name" value="Plipid/glycerol_acylTrfase"/>
</dbReference>
<dbReference type="PANTHER" id="PTHR10434:SF11">
    <property type="entry name" value="1-ACYL-SN-GLYCEROL-3-PHOSPHATE ACYLTRANSFERASE"/>
    <property type="match status" value="1"/>
</dbReference>
<evidence type="ECO:0000259" key="5">
    <source>
        <dbReference type="SMART" id="SM00563"/>
    </source>
</evidence>
<name>A0A1H2IH28_9BACT</name>
<reference evidence="7" key="1">
    <citation type="submission" date="2016-10" db="EMBL/GenBank/DDBJ databases">
        <authorList>
            <person name="Varghese N."/>
            <person name="Submissions S."/>
        </authorList>
    </citation>
    <scope>NUCLEOTIDE SEQUENCE [LARGE SCALE GENOMIC DNA]</scope>
    <source>
        <strain evidence="7">DSM 3384</strain>
    </source>
</reference>
<dbReference type="SUPFAM" id="SSF69593">
    <property type="entry name" value="Glycerol-3-phosphate (1)-acyltransferase"/>
    <property type="match status" value="1"/>
</dbReference>
<accession>A0A1H2IH28</accession>
<dbReference type="CDD" id="cd07989">
    <property type="entry name" value="LPLAT_AGPAT-like"/>
    <property type="match status" value="1"/>
</dbReference>
<dbReference type="GO" id="GO:0003841">
    <property type="term" value="F:1-acylglycerol-3-phosphate O-acyltransferase activity"/>
    <property type="evidence" value="ECO:0007669"/>
    <property type="project" value="TreeGrafter"/>
</dbReference>
<feature type="domain" description="Phospholipid/glycerol acyltransferase" evidence="5">
    <location>
        <begin position="81"/>
        <end position="191"/>
    </location>
</feature>
<feature type="transmembrane region" description="Helical" evidence="4">
    <location>
        <begin position="7"/>
        <end position="31"/>
    </location>
</feature>
<dbReference type="SMART" id="SM00563">
    <property type="entry name" value="PlsC"/>
    <property type="match status" value="1"/>
</dbReference>
<dbReference type="AlphaFoldDB" id="A0A1H2IH28"/>
<evidence type="ECO:0000313" key="7">
    <source>
        <dbReference type="Proteomes" id="UP000199608"/>
    </source>
</evidence>
<comment type="pathway">
    <text evidence="1">Lipid metabolism.</text>
</comment>
<evidence type="ECO:0000256" key="3">
    <source>
        <dbReference type="ARBA" id="ARBA00023315"/>
    </source>
</evidence>
<keyword evidence="7" id="KW-1185">Reference proteome</keyword>
<keyword evidence="4" id="KW-0812">Transmembrane</keyword>
<gene>
    <name evidence="6" type="ORF">SAMN04487931_108188</name>
</gene>
<keyword evidence="4" id="KW-1133">Transmembrane helix</keyword>
<evidence type="ECO:0000256" key="2">
    <source>
        <dbReference type="ARBA" id="ARBA00022679"/>
    </source>
</evidence>
<protein>
    <submittedName>
        <fullName evidence="6">1-acyl-sn-glycerol-3-phosphate acyltransferase</fullName>
    </submittedName>
</protein>
<organism evidence="6 7">
    <name type="scientific">Desulfobacula phenolica</name>
    <dbReference type="NCBI Taxonomy" id="90732"/>
    <lineage>
        <taxon>Bacteria</taxon>
        <taxon>Pseudomonadati</taxon>
        <taxon>Thermodesulfobacteriota</taxon>
        <taxon>Desulfobacteria</taxon>
        <taxon>Desulfobacterales</taxon>
        <taxon>Desulfobacteraceae</taxon>
        <taxon>Desulfobacula</taxon>
    </lineage>
</organism>
<keyword evidence="4" id="KW-0472">Membrane</keyword>
<dbReference type="Pfam" id="PF01553">
    <property type="entry name" value="Acyltransferase"/>
    <property type="match status" value="1"/>
</dbReference>
<evidence type="ECO:0000256" key="1">
    <source>
        <dbReference type="ARBA" id="ARBA00005189"/>
    </source>
</evidence>
<sequence length="247" mass="28189">MIFFKNLLFFILVSTFTIIFFLFFGIILIFIRVFSSKTIAQKTLRFLIVCYGRIIIFGFARILVKVKFIDSSEGKQALDPCVYVANHSSASDAFLMGVLPGEFVQIVNLWPFKIPILGLCARLAGYLSIRSMSFVDFSKECKLLFSNNISIIGFPEGTRSVSSQMGKFHSTLFRIAKENNLKIVPLCILGNKDKPLRGSLKINPGNIEIHKLPAIDYNEYEHFSSFELKNYTRAKMQIFIDQHKEVI</sequence>
<proteinExistence type="predicted"/>
<dbReference type="GO" id="GO:0006654">
    <property type="term" value="P:phosphatidic acid biosynthetic process"/>
    <property type="evidence" value="ECO:0007669"/>
    <property type="project" value="TreeGrafter"/>
</dbReference>
<keyword evidence="3 6" id="KW-0012">Acyltransferase</keyword>
<dbReference type="RefSeq" id="WP_014959174.1">
    <property type="nucleotide sequence ID" value="NZ_FNLL01000008.1"/>
</dbReference>
<dbReference type="Proteomes" id="UP000199608">
    <property type="component" value="Unassembled WGS sequence"/>
</dbReference>
<evidence type="ECO:0000313" key="6">
    <source>
        <dbReference type="EMBL" id="SDU43459.1"/>
    </source>
</evidence>
<evidence type="ECO:0000256" key="4">
    <source>
        <dbReference type="SAM" id="Phobius"/>
    </source>
</evidence>
<dbReference type="EMBL" id="FNLL01000008">
    <property type="protein sequence ID" value="SDU43459.1"/>
    <property type="molecule type" value="Genomic_DNA"/>
</dbReference>
<keyword evidence="2 6" id="KW-0808">Transferase</keyword>